<dbReference type="PANTHER" id="PTHR36436:SF6">
    <property type="entry name" value="SLL5081 PROTEIN"/>
    <property type="match status" value="1"/>
</dbReference>
<protein>
    <recommendedName>
        <fullName evidence="3">DUF1963 domain-containing protein</fullName>
    </recommendedName>
</protein>
<keyword evidence="2" id="KW-1185">Reference proteome</keyword>
<dbReference type="RefSeq" id="WP_175425186.1">
    <property type="nucleotide sequence ID" value="NZ_MDER01000046.1"/>
</dbReference>
<dbReference type="Proteomes" id="UP000094578">
    <property type="component" value="Unassembled WGS sequence"/>
</dbReference>
<dbReference type="AlphaFoldDB" id="A0A1E3L274"/>
<evidence type="ECO:0008006" key="3">
    <source>
        <dbReference type="Google" id="ProtNLM"/>
    </source>
</evidence>
<dbReference type="Gene3D" id="2.30.320.10">
    <property type="entry name" value="YwqG-like"/>
    <property type="match status" value="1"/>
</dbReference>
<dbReference type="EMBL" id="MDER01000046">
    <property type="protein sequence ID" value="ODP27753.1"/>
    <property type="molecule type" value="Genomic_DNA"/>
</dbReference>
<gene>
    <name evidence="1" type="ORF">PTI45_02776</name>
</gene>
<name>A0A1E3L274_9BACL</name>
<evidence type="ECO:0000313" key="1">
    <source>
        <dbReference type="EMBL" id="ODP27753.1"/>
    </source>
</evidence>
<proteinExistence type="predicted"/>
<dbReference type="SUPFAM" id="SSF103032">
    <property type="entry name" value="Hypothetical protein YwqG"/>
    <property type="match status" value="1"/>
</dbReference>
<evidence type="ECO:0000313" key="2">
    <source>
        <dbReference type="Proteomes" id="UP000094578"/>
    </source>
</evidence>
<dbReference type="STRING" id="1886670.PTI45_02776"/>
<dbReference type="Pfam" id="PF09234">
    <property type="entry name" value="DUF1963"/>
    <property type="match status" value="1"/>
</dbReference>
<dbReference type="InterPro" id="IPR035948">
    <property type="entry name" value="YwqG-like_sf"/>
</dbReference>
<comment type="caution">
    <text evidence="1">The sequence shown here is derived from an EMBL/GenBank/DDBJ whole genome shotgun (WGS) entry which is preliminary data.</text>
</comment>
<sequence>MNSMPKAFQGDYIPSLLDKHQISVLAPYLQATQRSVLQLERGQHGSQQVGVSRIGGYPDLPAYIQWPCTKGGQYMTSLAQLNLSQIVSEVGEDRLPDYFPRQGMLYFFVGLDEPSYQIEHQILYMSEQDMGSLYYREPAGMTILEEDEEQPFQAYEVHAQGEIEFPNYGYLEYDALADHGVSEEQYLEWIEGLNNEPDDAIGKMFGYPVSQHGDDEIEAITSILTGKHTYEIQKRRAWLVDVLEGDEQKADQEIEDMLMLLEIESDDDIGYMWWDAGVIHFFIRKEDLLQLNFERTYCSVYSS</sequence>
<accession>A0A1E3L274</accession>
<organism evidence="1 2">
    <name type="scientific">Paenibacillus nuruki</name>
    <dbReference type="NCBI Taxonomy" id="1886670"/>
    <lineage>
        <taxon>Bacteria</taxon>
        <taxon>Bacillati</taxon>
        <taxon>Bacillota</taxon>
        <taxon>Bacilli</taxon>
        <taxon>Bacillales</taxon>
        <taxon>Paenibacillaceae</taxon>
        <taxon>Paenibacillus</taxon>
    </lineage>
</organism>
<dbReference type="PANTHER" id="PTHR36436">
    <property type="entry name" value="SLL5081 PROTEIN"/>
    <property type="match status" value="1"/>
</dbReference>
<dbReference type="InterPro" id="IPR015315">
    <property type="entry name" value="DUF1963"/>
</dbReference>
<reference evidence="1 2" key="1">
    <citation type="submission" date="2016-08" db="EMBL/GenBank/DDBJ databases">
        <title>Genome sequencing of Paenibacillus sp. TI45-13ar, isolated from Korean traditional nuruk.</title>
        <authorList>
            <person name="Kim S.-J."/>
        </authorList>
    </citation>
    <scope>NUCLEOTIDE SEQUENCE [LARGE SCALE GENOMIC DNA]</scope>
    <source>
        <strain evidence="1 2">TI45-13ar</strain>
    </source>
</reference>